<sequence>MTRRGIRQDCPISGQLYSLATEPLLCSLRGTITGLFLPELPGDPPVTFSICS</sequence>
<name>A0A0E9W4J9_ANGAN</name>
<reference evidence="1" key="1">
    <citation type="submission" date="2014-11" db="EMBL/GenBank/DDBJ databases">
        <authorList>
            <person name="Amaro Gonzalez C."/>
        </authorList>
    </citation>
    <scope>NUCLEOTIDE SEQUENCE</scope>
</reference>
<accession>A0A0E9W4J9</accession>
<protein>
    <submittedName>
        <fullName evidence="1">Uncharacterized protein</fullName>
    </submittedName>
</protein>
<dbReference type="AlphaFoldDB" id="A0A0E9W4J9"/>
<dbReference type="EMBL" id="GBXM01023315">
    <property type="protein sequence ID" value="JAH85262.1"/>
    <property type="molecule type" value="Transcribed_RNA"/>
</dbReference>
<proteinExistence type="predicted"/>
<evidence type="ECO:0000313" key="1">
    <source>
        <dbReference type="EMBL" id="JAH85262.1"/>
    </source>
</evidence>
<reference evidence="1" key="2">
    <citation type="journal article" date="2015" name="Fish Shellfish Immunol.">
        <title>Early steps in the European eel (Anguilla anguilla)-Vibrio vulnificus interaction in the gills: Role of the RtxA13 toxin.</title>
        <authorList>
            <person name="Callol A."/>
            <person name="Pajuelo D."/>
            <person name="Ebbesson L."/>
            <person name="Teles M."/>
            <person name="MacKenzie S."/>
            <person name="Amaro C."/>
        </authorList>
    </citation>
    <scope>NUCLEOTIDE SEQUENCE</scope>
</reference>
<organism evidence="1">
    <name type="scientific">Anguilla anguilla</name>
    <name type="common">European freshwater eel</name>
    <name type="synonym">Muraena anguilla</name>
    <dbReference type="NCBI Taxonomy" id="7936"/>
    <lineage>
        <taxon>Eukaryota</taxon>
        <taxon>Metazoa</taxon>
        <taxon>Chordata</taxon>
        <taxon>Craniata</taxon>
        <taxon>Vertebrata</taxon>
        <taxon>Euteleostomi</taxon>
        <taxon>Actinopterygii</taxon>
        <taxon>Neopterygii</taxon>
        <taxon>Teleostei</taxon>
        <taxon>Anguilliformes</taxon>
        <taxon>Anguillidae</taxon>
        <taxon>Anguilla</taxon>
    </lineage>
</organism>